<evidence type="ECO:0000259" key="1">
    <source>
        <dbReference type="Pfam" id="PF13349"/>
    </source>
</evidence>
<comment type="caution">
    <text evidence="2">The sequence shown here is derived from an EMBL/GenBank/DDBJ whole genome shotgun (WGS) entry which is preliminary data.</text>
</comment>
<dbReference type="Pfam" id="PF13349">
    <property type="entry name" value="DUF4097"/>
    <property type="match status" value="1"/>
</dbReference>
<dbReference type="OrthoDB" id="937739at2"/>
<dbReference type="AlphaFoldDB" id="A0A2A4G705"/>
<dbReference type="Proteomes" id="UP000219559">
    <property type="component" value="Unassembled WGS sequence"/>
</dbReference>
<dbReference type="RefSeq" id="WP_097440337.1">
    <property type="nucleotide sequence ID" value="NZ_KZ300476.1"/>
</dbReference>
<dbReference type="InterPro" id="IPR025164">
    <property type="entry name" value="Toastrack_DUF4097"/>
</dbReference>
<reference evidence="2 3" key="1">
    <citation type="submission" date="2017-04" db="EMBL/GenBank/DDBJ databases">
        <title>A new member of the family Flavobacteriaceae isolated from ascidians.</title>
        <authorList>
            <person name="Chen L."/>
        </authorList>
    </citation>
    <scope>NUCLEOTIDE SEQUENCE [LARGE SCALE GENOMIC DNA]</scope>
    <source>
        <strain evidence="2 3">HQA918</strain>
    </source>
</reference>
<organism evidence="2 3">
    <name type="scientific">Sediminicola luteus</name>
    <dbReference type="NCBI Taxonomy" id="319238"/>
    <lineage>
        <taxon>Bacteria</taxon>
        <taxon>Pseudomonadati</taxon>
        <taxon>Bacteroidota</taxon>
        <taxon>Flavobacteriia</taxon>
        <taxon>Flavobacteriales</taxon>
        <taxon>Flavobacteriaceae</taxon>
        <taxon>Sediminicola</taxon>
    </lineage>
</organism>
<proteinExistence type="predicted"/>
<name>A0A2A4G705_9FLAO</name>
<evidence type="ECO:0000313" key="2">
    <source>
        <dbReference type="EMBL" id="PCE64213.1"/>
    </source>
</evidence>
<dbReference type="EMBL" id="NBWU01000003">
    <property type="protein sequence ID" value="PCE64213.1"/>
    <property type="molecule type" value="Genomic_DNA"/>
</dbReference>
<keyword evidence="3" id="KW-1185">Reference proteome</keyword>
<protein>
    <recommendedName>
        <fullName evidence="1">DUF4097 domain-containing protein</fullName>
    </recommendedName>
</protein>
<accession>A0A2A4G705</accession>
<sequence length="281" mass="30652">MKKGILVVVTAVLAMGVRAQSHSETIKKNVALPAKASQSELVVKNINGNVTLEAYNGKELVFEVEKNINAKSQSKLEQGKSEIGFEIEKEGNTIYAYCDTPYSRFDFEKGHFNHNSSNYKYRFVLDMKIKVPQGVSVDVSTINNGNVVLRNLKADEISANNINGGIDLVNVSGKVSVNALNKDINVSFAQNPTQDSSFKSLNGDINVECNGALDAEVRFKSLNGDLYTNFDASNMAPELEKTSSKGKGFRVKVGSNERYRIGNGGPVLSFDVLNGDVTLKK</sequence>
<feature type="domain" description="DUF4097" evidence="1">
    <location>
        <begin position="23"/>
        <end position="234"/>
    </location>
</feature>
<evidence type="ECO:0000313" key="3">
    <source>
        <dbReference type="Proteomes" id="UP000219559"/>
    </source>
</evidence>
<gene>
    <name evidence="2" type="ORF">B7P33_07875</name>
</gene>